<dbReference type="SUPFAM" id="SSF53756">
    <property type="entry name" value="UDP-Glycosyltransferase/glycogen phosphorylase"/>
    <property type="match status" value="1"/>
</dbReference>
<comment type="caution">
    <text evidence="2">The sequence shown here is derived from an EMBL/GenBank/DDBJ whole genome shotgun (WGS) entry which is preliminary data.</text>
</comment>
<dbReference type="InterPro" id="IPR028098">
    <property type="entry name" value="Glyco_trans_4-like_N"/>
</dbReference>
<evidence type="ECO:0000259" key="1">
    <source>
        <dbReference type="Pfam" id="PF13439"/>
    </source>
</evidence>
<evidence type="ECO:0000313" key="2">
    <source>
        <dbReference type="EMBL" id="MBI1756571.1"/>
    </source>
</evidence>
<gene>
    <name evidence="2" type="ORF">HYR64_05635</name>
</gene>
<dbReference type="EMBL" id="JACOSL010000035">
    <property type="protein sequence ID" value="MBI1756571.1"/>
    <property type="molecule type" value="Genomic_DNA"/>
</dbReference>
<protein>
    <submittedName>
        <fullName evidence="2">Glycosyltransferase</fullName>
    </submittedName>
</protein>
<name>A0A931PWE6_FIMGI</name>
<dbReference type="Gene3D" id="3.40.50.2000">
    <property type="entry name" value="Glycogen Phosphorylase B"/>
    <property type="match status" value="1"/>
</dbReference>
<feature type="domain" description="Glycosyltransferase subfamily 4-like N-terminal" evidence="1">
    <location>
        <begin position="13"/>
        <end position="136"/>
    </location>
</feature>
<accession>A0A931PWE6</accession>
<feature type="non-terminal residue" evidence="2">
    <location>
        <position position="136"/>
    </location>
</feature>
<proteinExistence type="predicted"/>
<evidence type="ECO:0000313" key="3">
    <source>
        <dbReference type="Proteomes" id="UP000727962"/>
    </source>
</evidence>
<dbReference type="Pfam" id="PF13439">
    <property type="entry name" value="Glyco_transf_4"/>
    <property type="match status" value="1"/>
</dbReference>
<dbReference type="AlphaFoldDB" id="A0A931PWE6"/>
<reference evidence="2" key="1">
    <citation type="submission" date="2020-07" db="EMBL/GenBank/DDBJ databases">
        <title>Huge and variable diversity of episymbiotic CPR bacteria and DPANN archaea in groundwater ecosystems.</title>
        <authorList>
            <person name="He C.Y."/>
            <person name="Keren R."/>
            <person name="Whittaker M."/>
            <person name="Farag I.F."/>
            <person name="Doudna J."/>
            <person name="Cate J.H.D."/>
            <person name="Banfield J.F."/>
        </authorList>
    </citation>
    <scope>NUCLEOTIDE SEQUENCE</scope>
    <source>
        <strain evidence="2">NC_groundwater_17_Pr7_B-0.1um_64_12</strain>
    </source>
</reference>
<organism evidence="2 3">
    <name type="scientific">Fimbriimonas ginsengisoli</name>
    <dbReference type="NCBI Taxonomy" id="1005039"/>
    <lineage>
        <taxon>Bacteria</taxon>
        <taxon>Bacillati</taxon>
        <taxon>Armatimonadota</taxon>
        <taxon>Fimbriimonadia</taxon>
        <taxon>Fimbriimonadales</taxon>
        <taxon>Fimbriimonadaceae</taxon>
        <taxon>Fimbriimonas</taxon>
    </lineage>
</organism>
<dbReference type="Proteomes" id="UP000727962">
    <property type="component" value="Unassembled WGS sequence"/>
</dbReference>
<sequence>MTILQAGGSLHDWGGIERYVLYLAEGLGARGHRSVVACPPGSPLAMRVGDRAVPLSFRSRYSPLAVARLLRLVCGLRPDVLHAHFSPEYRVAGLAGRLGRVPKVVLTRHVALKWSPRRVRGILALYDHIIATSEAT</sequence>